<evidence type="ECO:0000256" key="1">
    <source>
        <dbReference type="SAM" id="Phobius"/>
    </source>
</evidence>
<sequence>MSKACKHNCDGKLKLIKILLTFAQYIVANLNSFWILTLNYKYPLEFFWLHSMTPPYFGKITPLLSLNIVVWFEFTHQGLCMHAFFTYYNTEPIKYDELSKLYENLKVGQKSRLGFDFRYFLKKLIDFNLNQIITFNIKSKKLHIYATLLKLSVISLKRRGGISKGNEHKRGESPRVRPNGASLRLNPLLNYTKKQYTKLFD</sequence>
<evidence type="ECO:0000313" key="2">
    <source>
        <dbReference type="EMBL" id="RMZ98939.1"/>
    </source>
</evidence>
<comment type="caution">
    <text evidence="2">The sequence shown here is derived from an EMBL/GenBank/DDBJ whole genome shotgun (WGS) entry which is preliminary data.</text>
</comment>
<evidence type="ECO:0000313" key="3">
    <source>
        <dbReference type="Proteomes" id="UP000276133"/>
    </source>
</evidence>
<keyword evidence="1" id="KW-0472">Membrane</keyword>
<accession>A0A3M7PIP6</accession>
<dbReference type="EMBL" id="REGN01010486">
    <property type="protein sequence ID" value="RMZ98939.1"/>
    <property type="molecule type" value="Genomic_DNA"/>
</dbReference>
<name>A0A3M7PIP6_BRAPC</name>
<keyword evidence="1" id="KW-0812">Transmembrane</keyword>
<feature type="transmembrane region" description="Helical" evidence="1">
    <location>
        <begin position="56"/>
        <end position="74"/>
    </location>
</feature>
<feature type="transmembrane region" description="Helical" evidence="1">
    <location>
        <begin position="15"/>
        <end position="36"/>
    </location>
</feature>
<dbReference type="AlphaFoldDB" id="A0A3M7PIP6"/>
<proteinExistence type="predicted"/>
<organism evidence="2 3">
    <name type="scientific">Brachionus plicatilis</name>
    <name type="common">Marine rotifer</name>
    <name type="synonym">Brachionus muelleri</name>
    <dbReference type="NCBI Taxonomy" id="10195"/>
    <lineage>
        <taxon>Eukaryota</taxon>
        <taxon>Metazoa</taxon>
        <taxon>Spiralia</taxon>
        <taxon>Gnathifera</taxon>
        <taxon>Rotifera</taxon>
        <taxon>Eurotatoria</taxon>
        <taxon>Monogononta</taxon>
        <taxon>Pseudotrocha</taxon>
        <taxon>Ploima</taxon>
        <taxon>Brachionidae</taxon>
        <taxon>Brachionus</taxon>
    </lineage>
</organism>
<gene>
    <name evidence="2" type="ORF">BpHYR1_003894</name>
</gene>
<keyword evidence="1" id="KW-1133">Transmembrane helix</keyword>
<dbReference type="Proteomes" id="UP000276133">
    <property type="component" value="Unassembled WGS sequence"/>
</dbReference>
<keyword evidence="3" id="KW-1185">Reference proteome</keyword>
<protein>
    <submittedName>
        <fullName evidence="2">Uncharacterized protein</fullName>
    </submittedName>
</protein>
<reference evidence="2 3" key="1">
    <citation type="journal article" date="2018" name="Sci. Rep.">
        <title>Genomic signatures of local adaptation to the degree of environmental predictability in rotifers.</title>
        <authorList>
            <person name="Franch-Gras L."/>
            <person name="Hahn C."/>
            <person name="Garcia-Roger E.M."/>
            <person name="Carmona M.J."/>
            <person name="Serra M."/>
            <person name="Gomez A."/>
        </authorList>
    </citation>
    <scope>NUCLEOTIDE SEQUENCE [LARGE SCALE GENOMIC DNA]</scope>
    <source>
        <strain evidence="2">HYR1</strain>
    </source>
</reference>